<dbReference type="SUPFAM" id="SSF51735">
    <property type="entry name" value="NAD(P)-binding Rossmann-fold domains"/>
    <property type="match status" value="1"/>
</dbReference>
<dbReference type="Pfam" id="PF00106">
    <property type="entry name" value="adh_short"/>
    <property type="match status" value="1"/>
</dbReference>
<dbReference type="EMBL" id="MCFE01000347">
    <property type="protein sequence ID" value="ORX91013.1"/>
    <property type="molecule type" value="Genomic_DNA"/>
</dbReference>
<dbReference type="PROSITE" id="PS00061">
    <property type="entry name" value="ADH_SHORT"/>
    <property type="match status" value="1"/>
</dbReference>
<dbReference type="SMART" id="SM00822">
    <property type="entry name" value="PKS_KR"/>
    <property type="match status" value="1"/>
</dbReference>
<dbReference type="PANTHER" id="PTHR43008:SF8">
    <property type="entry name" value="BENZIL REDUCTASE ((S)-BENZOIN FORMING) IRC24"/>
    <property type="match status" value="1"/>
</dbReference>
<keyword evidence="3" id="KW-0560">Oxidoreductase</keyword>
<sequence>MSGLTPVVIVTGASRGIGRAVTLEALEQGAFVVSVARTEHLLQTIELETTFPENYSYIVADLSSEKDLERVVTHTIDKHGRIDSIILNAGVIDPIKSLGDIKEAEWRRLFELNFFSVVSLVRKALPELRKSRGNCVMVSSGAAMIAFPGWAAYCCSKAALNMFSYCLAIEEPDVRCTAIHPGAVDTDFQRLIRETGSKHMSRNDYNGFVSMKQNNILVKPNEVGFVLAKLGRDGVPDQFHGKFFSWDDAELEYLRKI</sequence>
<comment type="similarity">
    <text evidence="1">Belongs to the short-chain dehydrogenases/reductases (SDR) family.</text>
</comment>
<evidence type="ECO:0000313" key="6">
    <source>
        <dbReference type="Proteomes" id="UP000193498"/>
    </source>
</evidence>
<dbReference type="InterPro" id="IPR057326">
    <property type="entry name" value="KR_dom"/>
</dbReference>
<dbReference type="PRINTS" id="PR00081">
    <property type="entry name" value="GDHRDH"/>
</dbReference>
<dbReference type="PANTHER" id="PTHR43008">
    <property type="entry name" value="BENZIL REDUCTASE"/>
    <property type="match status" value="1"/>
</dbReference>
<evidence type="ECO:0000259" key="4">
    <source>
        <dbReference type="SMART" id="SM00822"/>
    </source>
</evidence>
<dbReference type="Gene3D" id="3.40.50.720">
    <property type="entry name" value="NAD(P)-binding Rossmann-like Domain"/>
    <property type="match status" value="1"/>
</dbReference>
<protein>
    <submittedName>
        <fullName evidence="5">NAD(P)-binding protein</fullName>
    </submittedName>
</protein>
<dbReference type="InterPro" id="IPR020904">
    <property type="entry name" value="Sc_DH/Rdtase_CS"/>
</dbReference>
<keyword evidence="6" id="KW-1185">Reference proteome</keyword>
<name>A0A1Y1XZ21_9FUNG</name>
<evidence type="ECO:0000256" key="1">
    <source>
        <dbReference type="ARBA" id="ARBA00006484"/>
    </source>
</evidence>
<dbReference type="GO" id="GO:0050664">
    <property type="term" value="F:oxidoreductase activity, acting on NAD(P)H, oxygen as acceptor"/>
    <property type="evidence" value="ECO:0007669"/>
    <property type="project" value="TreeGrafter"/>
</dbReference>
<accession>A0A1Y1XZ21</accession>
<reference evidence="5 6" key="1">
    <citation type="submission" date="2016-07" db="EMBL/GenBank/DDBJ databases">
        <title>Pervasive Adenine N6-methylation of Active Genes in Fungi.</title>
        <authorList>
            <consortium name="DOE Joint Genome Institute"/>
            <person name="Mondo S.J."/>
            <person name="Dannebaum R.O."/>
            <person name="Kuo R.C."/>
            <person name="Labutti K."/>
            <person name="Haridas S."/>
            <person name="Kuo A."/>
            <person name="Salamov A."/>
            <person name="Ahrendt S.R."/>
            <person name="Lipzen A."/>
            <person name="Sullivan W."/>
            <person name="Andreopoulos W.B."/>
            <person name="Clum A."/>
            <person name="Lindquist E."/>
            <person name="Daum C."/>
            <person name="Ramamoorthy G.K."/>
            <person name="Gryganskyi A."/>
            <person name="Culley D."/>
            <person name="Magnuson J.K."/>
            <person name="James T.Y."/>
            <person name="O'Malley M.A."/>
            <person name="Stajich J.E."/>
            <person name="Spatafora J.W."/>
            <person name="Visel A."/>
            <person name="Grigoriev I.V."/>
        </authorList>
    </citation>
    <scope>NUCLEOTIDE SEQUENCE [LARGE SCALE GENOMIC DNA]</scope>
    <source>
        <strain evidence="5 6">CBS 931.73</strain>
    </source>
</reference>
<gene>
    <name evidence="5" type="ORF">K493DRAFT_287341</name>
</gene>
<dbReference type="FunCoup" id="A0A1Y1XZ21">
    <property type="interactions" value="49"/>
</dbReference>
<keyword evidence="2" id="KW-0521">NADP</keyword>
<evidence type="ECO:0000256" key="3">
    <source>
        <dbReference type="ARBA" id="ARBA00023002"/>
    </source>
</evidence>
<feature type="domain" description="Ketoreductase" evidence="4">
    <location>
        <begin position="6"/>
        <end position="187"/>
    </location>
</feature>
<evidence type="ECO:0000256" key="2">
    <source>
        <dbReference type="ARBA" id="ARBA00022857"/>
    </source>
</evidence>
<dbReference type="InParanoid" id="A0A1Y1XZ21"/>
<organism evidence="5 6">
    <name type="scientific">Basidiobolus meristosporus CBS 931.73</name>
    <dbReference type="NCBI Taxonomy" id="1314790"/>
    <lineage>
        <taxon>Eukaryota</taxon>
        <taxon>Fungi</taxon>
        <taxon>Fungi incertae sedis</taxon>
        <taxon>Zoopagomycota</taxon>
        <taxon>Entomophthoromycotina</taxon>
        <taxon>Basidiobolomycetes</taxon>
        <taxon>Basidiobolales</taxon>
        <taxon>Basidiobolaceae</taxon>
        <taxon>Basidiobolus</taxon>
    </lineage>
</organism>
<dbReference type="STRING" id="1314790.A0A1Y1XZ21"/>
<dbReference type="Proteomes" id="UP000193498">
    <property type="component" value="Unassembled WGS sequence"/>
</dbReference>
<dbReference type="AlphaFoldDB" id="A0A1Y1XZ21"/>
<comment type="caution">
    <text evidence="5">The sequence shown here is derived from an EMBL/GenBank/DDBJ whole genome shotgun (WGS) entry which is preliminary data.</text>
</comment>
<dbReference type="InterPro" id="IPR036291">
    <property type="entry name" value="NAD(P)-bd_dom_sf"/>
</dbReference>
<dbReference type="OrthoDB" id="153074at2759"/>
<dbReference type="InterPro" id="IPR002347">
    <property type="entry name" value="SDR_fam"/>
</dbReference>
<dbReference type="GO" id="GO:0016616">
    <property type="term" value="F:oxidoreductase activity, acting on the CH-OH group of donors, NAD or NADP as acceptor"/>
    <property type="evidence" value="ECO:0007669"/>
    <property type="project" value="UniProtKB-ARBA"/>
</dbReference>
<evidence type="ECO:0000313" key="5">
    <source>
        <dbReference type="EMBL" id="ORX91013.1"/>
    </source>
</evidence>
<proteinExistence type="inferred from homology"/>